<evidence type="ECO:0000256" key="1">
    <source>
        <dbReference type="ARBA" id="ARBA00004477"/>
    </source>
</evidence>
<dbReference type="EMBL" id="CAMPGE010020133">
    <property type="protein sequence ID" value="CAI2378412.1"/>
    <property type="molecule type" value="Genomic_DNA"/>
</dbReference>
<feature type="transmembrane region" description="Helical" evidence="7">
    <location>
        <begin position="170"/>
        <end position="189"/>
    </location>
</feature>
<organism evidence="8 9">
    <name type="scientific">Euplotes crassus</name>
    <dbReference type="NCBI Taxonomy" id="5936"/>
    <lineage>
        <taxon>Eukaryota</taxon>
        <taxon>Sar</taxon>
        <taxon>Alveolata</taxon>
        <taxon>Ciliophora</taxon>
        <taxon>Intramacronucleata</taxon>
        <taxon>Spirotrichea</taxon>
        <taxon>Hypotrichia</taxon>
        <taxon>Euplotida</taxon>
        <taxon>Euplotidae</taxon>
        <taxon>Moneuplotes</taxon>
    </lineage>
</organism>
<evidence type="ECO:0000313" key="8">
    <source>
        <dbReference type="EMBL" id="CAI2378412.1"/>
    </source>
</evidence>
<keyword evidence="6 7" id="KW-0472">Membrane</keyword>
<comment type="similarity">
    <text evidence="2 7">Belongs to the derlin family.</text>
</comment>
<evidence type="ECO:0000256" key="2">
    <source>
        <dbReference type="ARBA" id="ARBA00008917"/>
    </source>
</evidence>
<reference evidence="8" key="1">
    <citation type="submission" date="2023-07" db="EMBL/GenBank/DDBJ databases">
        <authorList>
            <consortium name="AG Swart"/>
            <person name="Singh M."/>
            <person name="Singh A."/>
            <person name="Seah K."/>
            <person name="Emmerich C."/>
        </authorList>
    </citation>
    <scope>NUCLEOTIDE SEQUENCE</scope>
    <source>
        <strain evidence="8">DP1</strain>
    </source>
</reference>
<feature type="transmembrane region" description="Helical" evidence="7">
    <location>
        <begin position="140"/>
        <end position="164"/>
    </location>
</feature>
<comment type="subcellular location">
    <subcellularLocation>
        <location evidence="1 7">Endoplasmic reticulum membrane</location>
        <topology evidence="1 7">Multi-pass membrane protein</topology>
    </subcellularLocation>
</comment>
<dbReference type="SUPFAM" id="SSF144091">
    <property type="entry name" value="Rhomboid-like"/>
    <property type="match status" value="1"/>
</dbReference>
<keyword evidence="4 7" id="KW-0256">Endoplasmic reticulum</keyword>
<keyword evidence="5 7" id="KW-1133">Transmembrane helix</keyword>
<evidence type="ECO:0000256" key="3">
    <source>
        <dbReference type="ARBA" id="ARBA00022692"/>
    </source>
</evidence>
<evidence type="ECO:0000256" key="5">
    <source>
        <dbReference type="ARBA" id="ARBA00022989"/>
    </source>
</evidence>
<dbReference type="Proteomes" id="UP001295684">
    <property type="component" value="Unassembled WGS sequence"/>
</dbReference>
<feature type="transmembrane region" description="Helical" evidence="7">
    <location>
        <begin position="97"/>
        <end position="115"/>
    </location>
</feature>
<comment type="caution">
    <text evidence="8">The sequence shown here is derived from an EMBL/GenBank/DDBJ whole genome shotgun (WGS) entry which is preliminary data.</text>
</comment>
<keyword evidence="3 7" id="KW-0812">Transmembrane</keyword>
<dbReference type="InterPro" id="IPR007599">
    <property type="entry name" value="DER1"/>
</dbReference>
<dbReference type="AlphaFoldDB" id="A0AAD2D385"/>
<proteinExistence type="inferred from homology"/>
<evidence type="ECO:0000256" key="4">
    <source>
        <dbReference type="ARBA" id="ARBA00022824"/>
    </source>
</evidence>
<dbReference type="PANTHER" id="PTHR11009">
    <property type="entry name" value="DER1-LIKE PROTEIN, DERLIN"/>
    <property type="match status" value="1"/>
</dbReference>
<dbReference type="InterPro" id="IPR035952">
    <property type="entry name" value="Rhomboid-like_sf"/>
</dbReference>
<dbReference type="GO" id="GO:0006950">
    <property type="term" value="P:response to stress"/>
    <property type="evidence" value="ECO:0007669"/>
    <property type="project" value="UniProtKB-ARBA"/>
</dbReference>
<dbReference type="GO" id="GO:0005789">
    <property type="term" value="C:endoplasmic reticulum membrane"/>
    <property type="evidence" value="ECO:0007669"/>
    <property type="project" value="UniProtKB-SubCell"/>
</dbReference>
<accession>A0AAD2D385</accession>
<protein>
    <recommendedName>
        <fullName evidence="7">Derlin</fullName>
    </recommendedName>
</protein>
<comment type="function">
    <text evidence="7">May be involved in the degradation of misfolded endoplasmic reticulum (ER) luminal proteins.</text>
</comment>
<sequence>MLFTFIFKLFGEVPPITRVLVLTTLAMSIGVKLELFDETDLFYDYKGIAKRNEYWRLFTPILCCGSFSMYSLFFTYLIYQYASGLEDSTFRTKSHDFFYLIFLIFASMGLLLYLTNESYVSPCFLEIIIYLWSKTNHGQIVHVLGFIRIRAGYLPIFFFCFSYLMEANLFSSIVGIIIGHVLFYLYFVVPELPFTRGWNIVAAPRFVKPCIQFLGLDMNREIIFEPDDFIADDDFAPREI</sequence>
<name>A0AAD2D385_EUPCR</name>
<keyword evidence="9" id="KW-1185">Reference proteome</keyword>
<evidence type="ECO:0000256" key="6">
    <source>
        <dbReference type="ARBA" id="ARBA00023136"/>
    </source>
</evidence>
<feature type="transmembrane region" description="Helical" evidence="7">
    <location>
        <begin position="57"/>
        <end position="77"/>
    </location>
</feature>
<evidence type="ECO:0000256" key="7">
    <source>
        <dbReference type="RuleBase" id="RU363059"/>
    </source>
</evidence>
<gene>
    <name evidence="8" type="ORF">ECRASSUSDP1_LOCUS19807</name>
</gene>
<dbReference type="Pfam" id="PF04511">
    <property type="entry name" value="DER1"/>
    <property type="match status" value="1"/>
</dbReference>
<evidence type="ECO:0000313" key="9">
    <source>
        <dbReference type="Proteomes" id="UP001295684"/>
    </source>
</evidence>